<accession>A0ACC1NGF9</accession>
<dbReference type="EMBL" id="JANJQO010000376">
    <property type="protein sequence ID" value="KAJ2978427.1"/>
    <property type="molecule type" value="Genomic_DNA"/>
</dbReference>
<evidence type="ECO:0000313" key="2">
    <source>
        <dbReference type="Proteomes" id="UP001143910"/>
    </source>
</evidence>
<gene>
    <name evidence="1" type="ORF">NQ176_g3822</name>
</gene>
<organism evidence="1 2">
    <name type="scientific">Zarea fungicola</name>
    <dbReference type="NCBI Taxonomy" id="93591"/>
    <lineage>
        <taxon>Eukaryota</taxon>
        <taxon>Fungi</taxon>
        <taxon>Dikarya</taxon>
        <taxon>Ascomycota</taxon>
        <taxon>Pezizomycotina</taxon>
        <taxon>Sordariomycetes</taxon>
        <taxon>Hypocreomycetidae</taxon>
        <taxon>Hypocreales</taxon>
        <taxon>Cordycipitaceae</taxon>
        <taxon>Zarea</taxon>
    </lineage>
</organism>
<reference evidence="1" key="1">
    <citation type="submission" date="2022-08" db="EMBL/GenBank/DDBJ databases">
        <title>Genome Sequence of Lecanicillium fungicola.</title>
        <authorList>
            <person name="Buettner E."/>
        </authorList>
    </citation>
    <scope>NUCLEOTIDE SEQUENCE</scope>
    <source>
        <strain evidence="1">Babe33</strain>
    </source>
</reference>
<evidence type="ECO:0000313" key="1">
    <source>
        <dbReference type="EMBL" id="KAJ2978427.1"/>
    </source>
</evidence>
<name>A0ACC1NGF9_9HYPO</name>
<dbReference type="Proteomes" id="UP001143910">
    <property type="component" value="Unassembled WGS sequence"/>
</dbReference>
<comment type="caution">
    <text evidence="1">The sequence shown here is derived from an EMBL/GenBank/DDBJ whole genome shotgun (WGS) entry which is preliminary data.</text>
</comment>
<keyword evidence="2" id="KW-1185">Reference proteome</keyword>
<proteinExistence type="predicted"/>
<sequence length="307" mass="36096">MMPLKATSAVLKSLSDAIESEDNELVSLRNPKLKEQFFDSITANKGELEDLVCQLLQVKKCRITPSEIWDYGSFNVAIKVRLPFGKDVYLRIPFLHRIGEHTFPGNAEEKIRTETATYLWLQEHCPDMKIPTLYAFRLPDGSSNIFVDKHWNITTIIDLEWAHTLPIEMKTPPYWLTSRPVDGFLEPSHRQEYEEILEEYLSIYQQEEIQRSGAKRETTAQRQVWKNGSFWFYKAVMIPKAKYNLFNWHIQSMFNEDHPNMSIFDEILYFYWGLDASKVIDTKIEEREAYIEDVKKAHRSMIEEGEA</sequence>
<protein>
    <submittedName>
        <fullName evidence="1">Uncharacterized protein</fullName>
    </submittedName>
</protein>